<dbReference type="Gene3D" id="1.10.510.10">
    <property type="entry name" value="Transferase(Phosphotransferase) domain 1"/>
    <property type="match status" value="1"/>
</dbReference>
<feature type="binding site" evidence="10">
    <location>
        <position position="50"/>
    </location>
    <ligand>
        <name>ATP</name>
        <dbReference type="ChEBI" id="CHEBI:30616"/>
    </ligand>
</feature>
<dbReference type="InterPro" id="IPR017441">
    <property type="entry name" value="Protein_kinase_ATP_BS"/>
</dbReference>
<evidence type="ECO:0000256" key="3">
    <source>
        <dbReference type="ARBA" id="ARBA00022679"/>
    </source>
</evidence>
<comment type="caution">
    <text evidence="12">The sequence shown here is derived from an EMBL/GenBank/DDBJ whole genome shotgun (WGS) entry which is preliminary data.</text>
</comment>
<keyword evidence="13" id="KW-1185">Reference proteome</keyword>
<sequence>MRDLPYQQGDIITAPEGIRYRVIDVLGEGSSGVTFAVEDVEQPGNCFALKVLSFKKMSDWKVLELFEREAKVLAKLQHQGIPRYYDSFCIDTENDRQFCIVQALAKGKSLATWIESGWRPKEAAVKDVAEQILEILIYLHELEPWVIHRDIKPNNIIRDDNGLVFLVDFGAVRDTYYTTMMHGSTVVGTFGYIAPEQFRGTVSPTSDLYGLAATLLFLLTCRSPTELPAKGLSVDFRSKVQISDSFANWLEKMLAPDPNERFSSAREALDVLRNPQKLLNKKTKFLPAIILTSITLVVGSVSSLLMSKMSNKENLPVSNTGNIANMSQMAPSDTCDSSDKLREYVQQGLNPNARIKALLVPNYNHSSRDRQKSNTVPLIFCADNEDAKFLLKRGANFNIPESGNLILYKLQSSQTMELVNFLLDNGANPNNKIDGARSDSLLVNLMNRNEYRNRYRNEENNNNLKEVLNMVIKHGANVNALDNNGTTALMAAIINQEYHREEIIKTLIDKGADVNLISTERETRTPLHLAIQENNENIVKLLIKSGANVNAKDSSGNTPIITAFNRDQFSADIIKLLLEHGADVNTMTKDGQTLLDIMLEKYVRYRKIVFESPQNDIYERSSRSDGRSKYQITKIKEAIELILAKNARTTSVKELNLFLDDKKQNKFDFGVTAPQS</sequence>
<dbReference type="InterPro" id="IPR036770">
    <property type="entry name" value="Ankyrin_rpt-contain_sf"/>
</dbReference>
<keyword evidence="5" id="KW-0418">Kinase</keyword>
<dbReference type="OrthoDB" id="5518868at2"/>
<dbReference type="RefSeq" id="WP_127083163.1">
    <property type="nucleotide sequence ID" value="NZ_RSCL01000012.1"/>
</dbReference>
<dbReference type="SUPFAM" id="SSF48403">
    <property type="entry name" value="Ankyrin repeat"/>
    <property type="match status" value="1"/>
</dbReference>
<protein>
    <recommendedName>
        <fullName evidence="1">non-specific serine/threonine protein kinase</fullName>
        <ecNumber evidence="1">2.7.11.1</ecNumber>
    </recommendedName>
</protein>
<keyword evidence="9" id="KW-0040">ANK repeat</keyword>
<reference evidence="12" key="1">
    <citation type="submission" date="2018-12" db="EMBL/GenBank/DDBJ databases">
        <authorList>
            <person name="Will S."/>
            <person name="Neumann-Schaal M."/>
            <person name="Henke P."/>
        </authorList>
    </citation>
    <scope>NUCLEOTIDE SEQUENCE</scope>
    <source>
        <strain evidence="12">PCC 7102</strain>
    </source>
</reference>
<evidence type="ECO:0000256" key="8">
    <source>
        <dbReference type="ARBA" id="ARBA00048679"/>
    </source>
</evidence>
<evidence type="ECO:0000313" key="13">
    <source>
        <dbReference type="Proteomes" id="UP000271624"/>
    </source>
</evidence>
<evidence type="ECO:0000256" key="10">
    <source>
        <dbReference type="PROSITE-ProRule" id="PRU10141"/>
    </source>
</evidence>
<dbReference type="PANTHER" id="PTHR24363:SF0">
    <property type="entry name" value="SERINE_THREONINE KINASE LIKE DOMAIN CONTAINING 1"/>
    <property type="match status" value="1"/>
</dbReference>
<evidence type="ECO:0000256" key="9">
    <source>
        <dbReference type="PROSITE-ProRule" id="PRU00023"/>
    </source>
</evidence>
<evidence type="ECO:0000259" key="11">
    <source>
        <dbReference type="PROSITE" id="PS50011"/>
    </source>
</evidence>
<accession>A0A433VCU0</accession>
<dbReference type="EMBL" id="RSCL01000012">
    <property type="protein sequence ID" value="RUT03888.1"/>
    <property type="molecule type" value="Genomic_DNA"/>
</dbReference>
<dbReference type="SMART" id="SM00248">
    <property type="entry name" value="ANK"/>
    <property type="match status" value="5"/>
</dbReference>
<dbReference type="EC" id="2.7.11.1" evidence="1"/>
<keyword evidence="2" id="KW-0723">Serine/threonine-protein kinase</keyword>
<dbReference type="PANTHER" id="PTHR24363">
    <property type="entry name" value="SERINE/THREONINE PROTEIN KINASE"/>
    <property type="match status" value="1"/>
</dbReference>
<comment type="catalytic activity">
    <reaction evidence="8">
        <text>L-seryl-[protein] + ATP = O-phospho-L-seryl-[protein] + ADP + H(+)</text>
        <dbReference type="Rhea" id="RHEA:17989"/>
        <dbReference type="Rhea" id="RHEA-COMP:9863"/>
        <dbReference type="Rhea" id="RHEA-COMP:11604"/>
        <dbReference type="ChEBI" id="CHEBI:15378"/>
        <dbReference type="ChEBI" id="CHEBI:29999"/>
        <dbReference type="ChEBI" id="CHEBI:30616"/>
        <dbReference type="ChEBI" id="CHEBI:83421"/>
        <dbReference type="ChEBI" id="CHEBI:456216"/>
        <dbReference type="EC" id="2.7.11.1"/>
    </reaction>
</comment>
<evidence type="ECO:0000256" key="4">
    <source>
        <dbReference type="ARBA" id="ARBA00022741"/>
    </source>
</evidence>
<dbReference type="PROSITE" id="PS50297">
    <property type="entry name" value="ANK_REP_REGION"/>
    <property type="match status" value="3"/>
</dbReference>
<dbReference type="InterPro" id="IPR002110">
    <property type="entry name" value="Ankyrin_rpt"/>
</dbReference>
<comment type="catalytic activity">
    <reaction evidence="7">
        <text>L-threonyl-[protein] + ATP = O-phospho-L-threonyl-[protein] + ADP + H(+)</text>
        <dbReference type="Rhea" id="RHEA:46608"/>
        <dbReference type="Rhea" id="RHEA-COMP:11060"/>
        <dbReference type="Rhea" id="RHEA-COMP:11605"/>
        <dbReference type="ChEBI" id="CHEBI:15378"/>
        <dbReference type="ChEBI" id="CHEBI:30013"/>
        <dbReference type="ChEBI" id="CHEBI:30616"/>
        <dbReference type="ChEBI" id="CHEBI:61977"/>
        <dbReference type="ChEBI" id="CHEBI:456216"/>
        <dbReference type="EC" id="2.7.11.1"/>
    </reaction>
</comment>
<gene>
    <name evidence="12" type="ORF">DSM106972_048020</name>
</gene>
<dbReference type="AlphaFoldDB" id="A0A433VCU0"/>
<keyword evidence="3" id="KW-0808">Transferase</keyword>
<dbReference type="Pfam" id="PF00023">
    <property type="entry name" value="Ank"/>
    <property type="match status" value="1"/>
</dbReference>
<dbReference type="InterPro" id="IPR011009">
    <property type="entry name" value="Kinase-like_dom_sf"/>
</dbReference>
<dbReference type="Pfam" id="PF00069">
    <property type="entry name" value="Pkinase"/>
    <property type="match status" value="1"/>
</dbReference>
<reference evidence="12" key="2">
    <citation type="journal article" date="2019" name="Genome Biol. Evol.">
        <title>Day and night: Metabolic profiles and evolutionary relationships of six axenic non-marine cyanobacteria.</title>
        <authorList>
            <person name="Will S.E."/>
            <person name="Henke P."/>
            <person name="Boedeker C."/>
            <person name="Huang S."/>
            <person name="Brinkmann H."/>
            <person name="Rohde M."/>
            <person name="Jarek M."/>
            <person name="Friedl T."/>
            <person name="Seufert S."/>
            <person name="Schumacher M."/>
            <person name="Overmann J."/>
            <person name="Neumann-Schaal M."/>
            <person name="Petersen J."/>
        </authorList>
    </citation>
    <scope>NUCLEOTIDE SEQUENCE [LARGE SCALE GENOMIC DNA]</scope>
    <source>
        <strain evidence="12">PCC 7102</strain>
    </source>
</reference>
<dbReference type="Proteomes" id="UP000271624">
    <property type="component" value="Unassembled WGS sequence"/>
</dbReference>
<dbReference type="CDD" id="cd14014">
    <property type="entry name" value="STKc_PknB_like"/>
    <property type="match status" value="1"/>
</dbReference>
<keyword evidence="6 10" id="KW-0067">ATP-binding</keyword>
<dbReference type="PROSITE" id="PS00107">
    <property type="entry name" value="PROTEIN_KINASE_ATP"/>
    <property type="match status" value="1"/>
</dbReference>
<feature type="repeat" description="ANK" evidence="9">
    <location>
        <begin position="555"/>
        <end position="589"/>
    </location>
</feature>
<organism evidence="12 13">
    <name type="scientific">Dulcicalothrix desertica PCC 7102</name>
    <dbReference type="NCBI Taxonomy" id="232991"/>
    <lineage>
        <taxon>Bacteria</taxon>
        <taxon>Bacillati</taxon>
        <taxon>Cyanobacteriota</taxon>
        <taxon>Cyanophyceae</taxon>
        <taxon>Nostocales</taxon>
        <taxon>Calotrichaceae</taxon>
        <taxon>Dulcicalothrix</taxon>
    </lineage>
</organism>
<evidence type="ECO:0000256" key="1">
    <source>
        <dbReference type="ARBA" id="ARBA00012513"/>
    </source>
</evidence>
<evidence type="ECO:0000256" key="7">
    <source>
        <dbReference type="ARBA" id="ARBA00047899"/>
    </source>
</evidence>
<dbReference type="PRINTS" id="PR01415">
    <property type="entry name" value="ANKYRIN"/>
</dbReference>
<evidence type="ECO:0000256" key="6">
    <source>
        <dbReference type="ARBA" id="ARBA00022840"/>
    </source>
</evidence>
<evidence type="ECO:0000256" key="5">
    <source>
        <dbReference type="ARBA" id="ARBA00022777"/>
    </source>
</evidence>
<dbReference type="Pfam" id="PF12796">
    <property type="entry name" value="Ank_2"/>
    <property type="match status" value="1"/>
</dbReference>
<feature type="domain" description="Protein kinase" evidence="11">
    <location>
        <begin position="20"/>
        <end position="279"/>
    </location>
</feature>
<dbReference type="Gene3D" id="1.25.40.20">
    <property type="entry name" value="Ankyrin repeat-containing domain"/>
    <property type="match status" value="3"/>
</dbReference>
<name>A0A433VCU0_9CYAN</name>
<dbReference type="PROSITE" id="PS50088">
    <property type="entry name" value="ANK_REPEAT"/>
    <property type="match status" value="3"/>
</dbReference>
<feature type="repeat" description="ANK" evidence="9">
    <location>
        <begin position="522"/>
        <end position="554"/>
    </location>
</feature>
<dbReference type="PROSITE" id="PS50011">
    <property type="entry name" value="PROTEIN_KINASE_DOM"/>
    <property type="match status" value="1"/>
</dbReference>
<dbReference type="InterPro" id="IPR000719">
    <property type="entry name" value="Prot_kinase_dom"/>
</dbReference>
<dbReference type="GO" id="GO:0004674">
    <property type="term" value="F:protein serine/threonine kinase activity"/>
    <property type="evidence" value="ECO:0007669"/>
    <property type="project" value="UniProtKB-KW"/>
</dbReference>
<dbReference type="SUPFAM" id="SSF56112">
    <property type="entry name" value="Protein kinase-like (PK-like)"/>
    <property type="match status" value="1"/>
</dbReference>
<proteinExistence type="predicted"/>
<keyword evidence="4 10" id="KW-0547">Nucleotide-binding</keyword>
<evidence type="ECO:0000256" key="2">
    <source>
        <dbReference type="ARBA" id="ARBA00022527"/>
    </source>
</evidence>
<dbReference type="SMART" id="SM00220">
    <property type="entry name" value="S_TKc"/>
    <property type="match status" value="1"/>
</dbReference>
<dbReference type="GO" id="GO:0005524">
    <property type="term" value="F:ATP binding"/>
    <property type="evidence" value="ECO:0007669"/>
    <property type="project" value="UniProtKB-UniRule"/>
</dbReference>
<evidence type="ECO:0000313" key="12">
    <source>
        <dbReference type="EMBL" id="RUT03888.1"/>
    </source>
</evidence>
<feature type="repeat" description="ANK" evidence="9">
    <location>
        <begin position="484"/>
        <end position="519"/>
    </location>
</feature>